<dbReference type="InterPro" id="IPR036866">
    <property type="entry name" value="RibonucZ/Hydroxyglut_hydro"/>
</dbReference>
<dbReference type="SMART" id="SM00849">
    <property type="entry name" value="Lactamase_B"/>
    <property type="match status" value="1"/>
</dbReference>
<evidence type="ECO:0000313" key="3">
    <source>
        <dbReference type="Proteomes" id="UP000237684"/>
    </source>
</evidence>
<keyword evidence="3" id="KW-1185">Reference proteome</keyword>
<comment type="caution">
    <text evidence="2">The sequence shown here is derived from an EMBL/GenBank/DDBJ whole genome shotgun (WGS) entry which is preliminary data.</text>
</comment>
<evidence type="ECO:0000259" key="1">
    <source>
        <dbReference type="SMART" id="SM00849"/>
    </source>
</evidence>
<organism evidence="2 3">
    <name type="scientific">Abditibacterium utsteinense</name>
    <dbReference type="NCBI Taxonomy" id="1960156"/>
    <lineage>
        <taxon>Bacteria</taxon>
        <taxon>Pseudomonadati</taxon>
        <taxon>Abditibacteriota</taxon>
        <taxon>Abditibacteriia</taxon>
        <taxon>Abditibacteriales</taxon>
        <taxon>Abditibacteriaceae</taxon>
        <taxon>Abditibacterium</taxon>
    </lineage>
</organism>
<dbReference type="CDD" id="cd07721">
    <property type="entry name" value="yflN-like_MBL-fold"/>
    <property type="match status" value="1"/>
</dbReference>
<dbReference type="PANTHER" id="PTHR42951:SF17">
    <property type="entry name" value="METALLO-BETA-LACTAMASE DOMAIN-CONTAINING PROTEIN"/>
    <property type="match status" value="1"/>
</dbReference>
<dbReference type="Pfam" id="PF00753">
    <property type="entry name" value="Lactamase_B"/>
    <property type="match status" value="1"/>
</dbReference>
<dbReference type="OrthoDB" id="9802248at2"/>
<proteinExistence type="predicted"/>
<dbReference type="Proteomes" id="UP000237684">
    <property type="component" value="Unassembled WGS sequence"/>
</dbReference>
<name>A0A2S8SVR0_9BACT</name>
<gene>
    <name evidence="2" type="ORF">B1R32_103148</name>
</gene>
<dbReference type="InterPro" id="IPR001279">
    <property type="entry name" value="Metallo-B-lactamas"/>
</dbReference>
<accession>A0A2S8SVR0</accession>
<protein>
    <submittedName>
        <fullName evidence="2">Glyoxylase, beta-lactamase superfamily II</fullName>
    </submittedName>
</protein>
<dbReference type="EMBL" id="NIGF01000003">
    <property type="protein sequence ID" value="PQV64881.1"/>
    <property type="molecule type" value="Genomic_DNA"/>
</dbReference>
<feature type="domain" description="Metallo-beta-lactamase" evidence="1">
    <location>
        <begin position="36"/>
        <end position="245"/>
    </location>
</feature>
<dbReference type="InParanoid" id="A0A2S8SVR0"/>
<dbReference type="AlphaFoldDB" id="A0A2S8SVR0"/>
<dbReference type="RefSeq" id="WP_105482881.1">
    <property type="nucleotide sequence ID" value="NZ_NIGF01000003.1"/>
</dbReference>
<sequence length="292" mass="31280">MALQISIDETALAGENPTRDGTHEILPDLAYQRLAVSNVAFVGLPGSDDWVLVDAGVMKMAHLIAGAAKARFGDKPPRAIVMTHGHFDHFGSLEALLETWKVPIFVHELEAPYFNGSASYPPPDPGVGGGLMSLLSPLYPRGPVDVGDFLQILPSDGSVPFLPGWTWLHTPGHTPGHVSFWRGSDKTLIAGDAFITTAQESAYSVAAQKPEMHGPPMYFTQDFKASRHSVEKLAALEPLIAITGHGPALSGPILNSALHQLSRDFEEVAVPHGRKYADHPAKAEDGSAYDAV</sequence>
<dbReference type="PANTHER" id="PTHR42951">
    <property type="entry name" value="METALLO-BETA-LACTAMASE DOMAIN-CONTAINING"/>
    <property type="match status" value="1"/>
</dbReference>
<dbReference type="SUPFAM" id="SSF56281">
    <property type="entry name" value="Metallo-hydrolase/oxidoreductase"/>
    <property type="match status" value="1"/>
</dbReference>
<dbReference type="Gene3D" id="3.60.15.10">
    <property type="entry name" value="Ribonuclease Z/Hydroxyacylglutathione hydrolase-like"/>
    <property type="match status" value="1"/>
</dbReference>
<dbReference type="InterPro" id="IPR050855">
    <property type="entry name" value="NDM-1-like"/>
</dbReference>
<evidence type="ECO:0000313" key="2">
    <source>
        <dbReference type="EMBL" id="PQV64881.1"/>
    </source>
</evidence>
<reference evidence="2 3" key="1">
    <citation type="journal article" date="2018" name="Syst. Appl. Microbiol.">
        <title>Abditibacterium utsteinense sp. nov., the first cultivated member of candidate phylum FBP, isolated from ice-free Antarctic soil samples.</title>
        <authorList>
            <person name="Tahon G."/>
            <person name="Tytgat B."/>
            <person name="Lebbe L."/>
            <person name="Carlier A."/>
            <person name="Willems A."/>
        </authorList>
    </citation>
    <scope>NUCLEOTIDE SEQUENCE [LARGE SCALE GENOMIC DNA]</scope>
    <source>
        <strain evidence="2 3">LMG 29911</strain>
    </source>
</reference>
<dbReference type="FunCoup" id="A0A2S8SVR0">
    <property type="interactions" value="48"/>
</dbReference>